<dbReference type="EMBL" id="JAPMOS010000001">
    <property type="protein sequence ID" value="KAJ4462931.1"/>
    <property type="molecule type" value="Genomic_DNA"/>
</dbReference>
<feature type="region of interest" description="Disordered" evidence="1">
    <location>
        <begin position="546"/>
        <end position="618"/>
    </location>
</feature>
<evidence type="ECO:0000256" key="1">
    <source>
        <dbReference type="SAM" id="MobiDB-lite"/>
    </source>
</evidence>
<feature type="region of interest" description="Disordered" evidence="1">
    <location>
        <begin position="214"/>
        <end position="233"/>
    </location>
</feature>
<dbReference type="Proteomes" id="UP001141327">
    <property type="component" value="Unassembled WGS sequence"/>
</dbReference>
<feature type="compositionally biased region" description="Low complexity" evidence="1">
    <location>
        <begin position="547"/>
        <end position="562"/>
    </location>
</feature>
<sequence length="618" mass="67516">MNRLKDQIHSLDKPTAEELLKQCFVYFTHPGVTPLVVQLMEKLAPIFPADITQHFCANPDLIKLLPSKLQGAVLELDRPLFLRLAMPLVAEYFQYIQEMDCERDVLSPPNPQSWRAGVPALHAIGDLVNRSRVLVGWVWDYCRQLAADQGAPLAALGSLRRQLLLFMRDQAGQAFNDPLERFAGTLEQIARGVTDALPETFRIFQGLLRPAGTAAGPGRGAADKHPPAHSSAPNPVGVDAFLMLCDPALQGPLMLALTQTLAAQKVSPSPAQVRSHPQQEGFASIVDFPANTWWAVPPPRTHTHTKRRVGTEHAAEEVVRSGLPRFQMPKAPLGAFLPALAEAHSVLWRAGTAKVADAMQHDLAEQLVLVYTLERVRSLSMFNSKVLDLAVRLAPSRPWFLHSLNSALEGRQAPGPMVSLLLEHLFAPLARADAPCFHQTVRFLCATARRLPQQHPMPHLVELAANGGPLPFAHTVRPSRLPSLNVIRCSRSAQLHWSAFPAQPRVVRPDMREAFMHALDAAHLAYSPAALDRIFAPSGGPPPLATVSGPAPVAASGPAHGATATSARHSAPSASNGESEIALPRFSRRSEEEDTWADGRGYPHKPHQPHQWGERPRG</sequence>
<protein>
    <submittedName>
        <fullName evidence="2">Uncharacterized protein</fullName>
    </submittedName>
</protein>
<evidence type="ECO:0000313" key="3">
    <source>
        <dbReference type="Proteomes" id="UP001141327"/>
    </source>
</evidence>
<comment type="caution">
    <text evidence="2">The sequence shown here is derived from an EMBL/GenBank/DDBJ whole genome shotgun (WGS) entry which is preliminary data.</text>
</comment>
<gene>
    <name evidence="2" type="ORF">PAPYR_151</name>
</gene>
<accession>A0ABQ8UXU3</accession>
<evidence type="ECO:0000313" key="2">
    <source>
        <dbReference type="EMBL" id="KAJ4462931.1"/>
    </source>
</evidence>
<proteinExistence type="predicted"/>
<keyword evidence="3" id="KW-1185">Reference proteome</keyword>
<feature type="compositionally biased region" description="Polar residues" evidence="1">
    <location>
        <begin position="563"/>
        <end position="578"/>
    </location>
</feature>
<name>A0ABQ8UXU3_9EUKA</name>
<organism evidence="2 3">
    <name type="scientific">Paratrimastix pyriformis</name>
    <dbReference type="NCBI Taxonomy" id="342808"/>
    <lineage>
        <taxon>Eukaryota</taxon>
        <taxon>Metamonada</taxon>
        <taxon>Preaxostyla</taxon>
        <taxon>Paratrimastigidae</taxon>
        <taxon>Paratrimastix</taxon>
    </lineage>
</organism>
<reference evidence="2" key="1">
    <citation type="journal article" date="2022" name="bioRxiv">
        <title>Genomics of Preaxostyla Flagellates Illuminates Evolutionary Transitions and the Path Towards Mitochondrial Loss.</title>
        <authorList>
            <person name="Novak L.V.F."/>
            <person name="Treitli S.C."/>
            <person name="Pyrih J."/>
            <person name="Halakuc P."/>
            <person name="Pipaliya S.V."/>
            <person name="Vacek V."/>
            <person name="Brzon O."/>
            <person name="Soukal P."/>
            <person name="Eme L."/>
            <person name="Dacks J.B."/>
            <person name="Karnkowska A."/>
            <person name="Elias M."/>
            <person name="Hampl V."/>
        </authorList>
    </citation>
    <scope>NUCLEOTIDE SEQUENCE</scope>
    <source>
        <strain evidence="2">RCP-MX</strain>
    </source>
</reference>